<accession>A0A1H8IME5</accession>
<evidence type="ECO:0000256" key="9">
    <source>
        <dbReference type="ARBA" id="ARBA00023049"/>
    </source>
</evidence>
<dbReference type="EMBL" id="FODE01000013">
    <property type="protein sequence ID" value="SEN69559.1"/>
    <property type="molecule type" value="Genomic_DNA"/>
</dbReference>
<evidence type="ECO:0000256" key="5">
    <source>
        <dbReference type="ARBA" id="ARBA00022692"/>
    </source>
</evidence>
<dbReference type="InterPro" id="IPR004387">
    <property type="entry name" value="Pept_M50_Zn"/>
</dbReference>
<organism evidence="13 14">
    <name type="scientific">Paracoccus alcaliphilus</name>
    <dbReference type="NCBI Taxonomy" id="34002"/>
    <lineage>
        <taxon>Bacteria</taxon>
        <taxon>Pseudomonadati</taxon>
        <taxon>Pseudomonadota</taxon>
        <taxon>Alphaproteobacteria</taxon>
        <taxon>Rhodobacterales</taxon>
        <taxon>Paracoccaceae</taxon>
        <taxon>Paracoccus</taxon>
    </lineage>
</organism>
<dbReference type="RefSeq" id="WP_090612203.1">
    <property type="nucleotide sequence ID" value="NZ_CP067124.1"/>
</dbReference>
<evidence type="ECO:0000259" key="12">
    <source>
        <dbReference type="PROSITE" id="PS50106"/>
    </source>
</evidence>
<protein>
    <recommendedName>
        <fullName evidence="11">Zinc metalloprotease</fullName>
        <ecNumber evidence="11">3.4.24.-</ecNumber>
    </recommendedName>
</protein>
<dbReference type="GO" id="GO:0016020">
    <property type="term" value="C:membrane"/>
    <property type="evidence" value="ECO:0007669"/>
    <property type="project" value="UniProtKB-SubCell"/>
</dbReference>
<dbReference type="Pfam" id="PF02163">
    <property type="entry name" value="Peptidase_M50"/>
    <property type="match status" value="1"/>
</dbReference>
<feature type="transmembrane region" description="Helical" evidence="11">
    <location>
        <begin position="372"/>
        <end position="395"/>
    </location>
</feature>
<dbReference type="InterPro" id="IPR001478">
    <property type="entry name" value="PDZ"/>
</dbReference>
<evidence type="ECO:0000256" key="3">
    <source>
        <dbReference type="ARBA" id="ARBA00007931"/>
    </source>
</evidence>
<feature type="transmembrane region" description="Helical" evidence="11">
    <location>
        <begin position="108"/>
        <end position="136"/>
    </location>
</feature>
<evidence type="ECO:0000256" key="7">
    <source>
        <dbReference type="ARBA" id="ARBA00022833"/>
    </source>
</evidence>
<evidence type="ECO:0000313" key="13">
    <source>
        <dbReference type="EMBL" id="SEN69559.1"/>
    </source>
</evidence>
<evidence type="ECO:0000256" key="1">
    <source>
        <dbReference type="ARBA" id="ARBA00001947"/>
    </source>
</evidence>
<dbReference type="Gene3D" id="2.30.42.10">
    <property type="match status" value="2"/>
</dbReference>
<keyword evidence="4 13" id="KW-0645">Protease</keyword>
<dbReference type="Proteomes" id="UP000199054">
    <property type="component" value="Unassembled WGS sequence"/>
</dbReference>
<gene>
    <name evidence="13" type="ORF">SAMN04489859_101354</name>
</gene>
<dbReference type="NCBIfam" id="TIGR00054">
    <property type="entry name" value="RIP metalloprotease RseP"/>
    <property type="match status" value="1"/>
</dbReference>
<dbReference type="GO" id="GO:0006508">
    <property type="term" value="P:proteolysis"/>
    <property type="evidence" value="ECO:0007669"/>
    <property type="project" value="UniProtKB-KW"/>
</dbReference>
<dbReference type="SUPFAM" id="SSF50156">
    <property type="entry name" value="PDZ domain-like"/>
    <property type="match status" value="2"/>
</dbReference>
<evidence type="ECO:0000256" key="4">
    <source>
        <dbReference type="ARBA" id="ARBA00022670"/>
    </source>
</evidence>
<evidence type="ECO:0000256" key="2">
    <source>
        <dbReference type="ARBA" id="ARBA00004141"/>
    </source>
</evidence>
<dbReference type="InterPro" id="IPR041489">
    <property type="entry name" value="PDZ_6"/>
</dbReference>
<evidence type="ECO:0000256" key="11">
    <source>
        <dbReference type="RuleBase" id="RU362031"/>
    </source>
</evidence>
<evidence type="ECO:0000256" key="10">
    <source>
        <dbReference type="ARBA" id="ARBA00023136"/>
    </source>
</evidence>
<keyword evidence="7 11" id="KW-0862">Zinc</keyword>
<dbReference type="AlphaFoldDB" id="A0A1H8IME5"/>
<dbReference type="InterPro" id="IPR036034">
    <property type="entry name" value="PDZ_sf"/>
</dbReference>
<feature type="transmembrane region" description="Helical" evidence="11">
    <location>
        <begin position="12"/>
        <end position="32"/>
    </location>
</feature>
<proteinExistence type="inferred from homology"/>
<feature type="domain" description="PDZ" evidence="12">
    <location>
        <begin position="201"/>
        <end position="252"/>
    </location>
</feature>
<keyword evidence="10 11" id="KW-0472">Membrane</keyword>
<dbReference type="Pfam" id="PF17820">
    <property type="entry name" value="PDZ_6"/>
    <property type="match status" value="1"/>
</dbReference>
<evidence type="ECO:0000313" key="14">
    <source>
        <dbReference type="Proteomes" id="UP000199054"/>
    </source>
</evidence>
<dbReference type="STRING" id="34002.SAMN04489859_101354"/>
<dbReference type="PANTHER" id="PTHR42837">
    <property type="entry name" value="REGULATOR OF SIGMA-E PROTEASE RSEP"/>
    <property type="match status" value="1"/>
</dbReference>
<dbReference type="GO" id="GO:0004222">
    <property type="term" value="F:metalloendopeptidase activity"/>
    <property type="evidence" value="ECO:0007669"/>
    <property type="project" value="InterPro"/>
</dbReference>
<keyword evidence="8 11" id="KW-1133">Transmembrane helix</keyword>
<dbReference type="EC" id="3.4.24.-" evidence="11"/>
<keyword evidence="9 11" id="KW-0482">Metalloprotease</keyword>
<dbReference type="CDD" id="cd06163">
    <property type="entry name" value="S2P-M50_PDZ_RseP-like"/>
    <property type="match status" value="1"/>
</dbReference>
<dbReference type="GO" id="GO:0046872">
    <property type="term" value="F:metal ion binding"/>
    <property type="evidence" value="ECO:0007669"/>
    <property type="project" value="UniProtKB-KW"/>
</dbReference>
<evidence type="ECO:0000256" key="8">
    <source>
        <dbReference type="ARBA" id="ARBA00022989"/>
    </source>
</evidence>
<comment type="cofactor">
    <cofactor evidence="1 11">
        <name>Zn(2+)</name>
        <dbReference type="ChEBI" id="CHEBI:29105"/>
    </cofactor>
</comment>
<keyword evidence="5 11" id="KW-0812">Transmembrane</keyword>
<keyword evidence="11" id="KW-0479">Metal-binding</keyword>
<evidence type="ECO:0000256" key="6">
    <source>
        <dbReference type="ARBA" id="ARBA00022801"/>
    </source>
</evidence>
<feature type="transmembrane region" description="Helical" evidence="11">
    <location>
        <begin position="416"/>
        <end position="437"/>
    </location>
</feature>
<sequence>MSELIPQFGGTLWTLAAFVVALAVIVSVHEYGHYIVGRWSGIRAEVFSVGFGPRLFSRRDRRGTLWQVAAVPLGGYVRFMGDANAASAGPGRPVDPAIRRQTLTGAPLWARFSTLLAGPVFNFILSILIFAGFAVFQGLPSDRVEVGRIMASPPGVVNELQPGDRILAVDGHQIKNWGDLGRAIEDLPPTAQHEWRVERGGVSVTVAGPDPMPARISGVAPRSAAADSGLRAGDVITSVDGDPITRFTEVRAHVEAAEGQPLLLTVWREGQGEASYTLAPKRQDLPAAGGGFEQRWLIGISGGEGFFTPATRSAGPFEALWLGITQTWAIIGSSLTGMWAMISGQIGACNLGGAISIAESTGQAASAGGANFLWWIAVLSAAIGFLNLLPIPVLDGGHLMFYTWEAVTGRPPSDRALNLLTAIGMAAVLTLMIFGLTNDLFCP</sequence>
<name>A0A1H8IME5_9RHOB</name>
<comment type="subcellular location">
    <subcellularLocation>
        <location evidence="2">Membrane</location>
        <topology evidence="2">Multi-pass membrane protein</topology>
    </subcellularLocation>
</comment>
<dbReference type="PANTHER" id="PTHR42837:SF2">
    <property type="entry name" value="MEMBRANE METALLOPROTEASE ARASP2, CHLOROPLASTIC-RELATED"/>
    <property type="match status" value="1"/>
</dbReference>
<reference evidence="13 14" key="1">
    <citation type="submission" date="2016-10" db="EMBL/GenBank/DDBJ databases">
        <authorList>
            <person name="de Groot N.N."/>
        </authorList>
    </citation>
    <scope>NUCLEOTIDE SEQUENCE [LARGE SCALE GENOMIC DNA]</scope>
    <source>
        <strain evidence="13 14">DSM 8512</strain>
    </source>
</reference>
<dbReference type="SMART" id="SM00228">
    <property type="entry name" value="PDZ"/>
    <property type="match status" value="2"/>
</dbReference>
<dbReference type="InterPro" id="IPR008915">
    <property type="entry name" value="Peptidase_M50"/>
</dbReference>
<comment type="similarity">
    <text evidence="3 11">Belongs to the peptidase M50B family.</text>
</comment>
<dbReference type="OrthoDB" id="9782003at2"/>
<keyword evidence="14" id="KW-1185">Reference proteome</keyword>
<keyword evidence="6 11" id="KW-0378">Hydrolase</keyword>
<dbReference type="PROSITE" id="PS50106">
    <property type="entry name" value="PDZ"/>
    <property type="match status" value="1"/>
</dbReference>